<evidence type="ECO:0000256" key="8">
    <source>
        <dbReference type="ARBA" id="ARBA00023242"/>
    </source>
</evidence>
<comment type="subcellular location">
    <subcellularLocation>
        <location evidence="1">Nucleus</location>
    </subcellularLocation>
</comment>
<evidence type="ECO:0000256" key="7">
    <source>
        <dbReference type="ARBA" id="ARBA00023204"/>
    </source>
</evidence>
<dbReference type="FunFam" id="3.30.870.10:FF:000038">
    <property type="entry name" value="Probable tyrosyl-DNA phosphodiesterase"/>
    <property type="match status" value="1"/>
</dbReference>
<evidence type="ECO:0000256" key="2">
    <source>
        <dbReference type="ARBA" id="ARBA00010205"/>
    </source>
</evidence>
<evidence type="ECO:0000256" key="13">
    <source>
        <dbReference type="SAM" id="MobiDB-lite"/>
    </source>
</evidence>
<gene>
    <name evidence="14" type="ORF">K458DRAFT_273577</name>
</gene>
<dbReference type="GO" id="GO:0005634">
    <property type="term" value="C:nucleus"/>
    <property type="evidence" value="ECO:0007669"/>
    <property type="project" value="UniProtKB-SubCell"/>
</dbReference>
<dbReference type="OrthoDB" id="47785at2759"/>
<keyword evidence="5" id="KW-0378">Hydrolase</keyword>
<dbReference type="GO" id="GO:0006281">
    <property type="term" value="P:DNA repair"/>
    <property type="evidence" value="ECO:0007669"/>
    <property type="project" value="UniProtKB-KW"/>
</dbReference>
<feature type="region of interest" description="Disordered" evidence="13">
    <location>
        <begin position="147"/>
        <end position="167"/>
    </location>
</feature>
<dbReference type="Gene3D" id="3.30.870.10">
    <property type="entry name" value="Endonuclease Chain A"/>
    <property type="match status" value="2"/>
</dbReference>
<proteinExistence type="inferred from homology"/>
<feature type="active site" description="Proton donor/acceptor" evidence="9">
    <location>
        <position position="377"/>
    </location>
</feature>
<sequence length="517" mass="58630">SYVRTPFQLTRIKALAAHQNVDTVGLRDILGDPMIKECWNFNYLFDVDFVMEHFDADVRDLVNIKIVHGFWRRDDERRTNLMEAAEPYKNVELKTAYIPDPFGTHHSKMLVLLRRDDCAQVIIHTANMIERDWRNMTQAVWRSPLLPLKTPATPPDSRTGSQSHPIGSGERFKVDLLRYLDKYEKRLKDLTQQLLDYDFSGVRAAFIGSAPSRQKPSATKPSFETSFGWLGLREILSTIPINHTESASSPSVVAQISSIATLGQNPTWLTHFHSVMSRALQPPDAPSLFAKPKAKEQEPTLNIIFPTADEIRTSLDGYASGGSIHTKIQSAAQQKQLEYLRPLLCHWKYSAPDPSPLSQQELGLPRREAYRGPAAPHIKTYIRFSNTDKKSIDWAMVTSANLSKQAWGELENKKGEVWVQSWETGVVVWPALYGDLDKTTMVPVFGKDIPTLDDEVKGESMEDAENEEDEEKDRKTIVGFRMPYDLPLTPYAADEAPWCATLPQTEPDWLGRTWGGY</sequence>
<organism evidence="14 15">
    <name type="scientific">Lentithecium fluviatile CBS 122367</name>
    <dbReference type="NCBI Taxonomy" id="1168545"/>
    <lineage>
        <taxon>Eukaryota</taxon>
        <taxon>Fungi</taxon>
        <taxon>Dikarya</taxon>
        <taxon>Ascomycota</taxon>
        <taxon>Pezizomycotina</taxon>
        <taxon>Dothideomycetes</taxon>
        <taxon>Pleosporomycetidae</taxon>
        <taxon>Pleosporales</taxon>
        <taxon>Massarineae</taxon>
        <taxon>Lentitheciaceae</taxon>
        <taxon>Lentithecium</taxon>
    </lineage>
</organism>
<evidence type="ECO:0000256" key="11">
    <source>
        <dbReference type="PIRSR" id="PIRSR610347-3"/>
    </source>
</evidence>
<feature type="coiled-coil region" evidence="12">
    <location>
        <begin position="173"/>
        <end position="200"/>
    </location>
</feature>
<dbReference type="CDD" id="cd09194">
    <property type="entry name" value="PLDc_yTdp1_1"/>
    <property type="match status" value="1"/>
</dbReference>
<reference evidence="14" key="1">
    <citation type="journal article" date="2020" name="Stud. Mycol.">
        <title>101 Dothideomycetes genomes: a test case for predicting lifestyles and emergence of pathogens.</title>
        <authorList>
            <person name="Haridas S."/>
            <person name="Albert R."/>
            <person name="Binder M."/>
            <person name="Bloem J."/>
            <person name="Labutti K."/>
            <person name="Salamov A."/>
            <person name="Andreopoulos B."/>
            <person name="Baker S."/>
            <person name="Barry K."/>
            <person name="Bills G."/>
            <person name="Bluhm B."/>
            <person name="Cannon C."/>
            <person name="Castanera R."/>
            <person name="Culley D."/>
            <person name="Daum C."/>
            <person name="Ezra D."/>
            <person name="Gonzalez J."/>
            <person name="Henrissat B."/>
            <person name="Kuo A."/>
            <person name="Liang C."/>
            <person name="Lipzen A."/>
            <person name="Lutzoni F."/>
            <person name="Magnuson J."/>
            <person name="Mondo S."/>
            <person name="Nolan M."/>
            <person name="Ohm R."/>
            <person name="Pangilinan J."/>
            <person name="Park H.-J."/>
            <person name="Ramirez L."/>
            <person name="Alfaro M."/>
            <person name="Sun H."/>
            <person name="Tritt A."/>
            <person name="Yoshinaga Y."/>
            <person name="Zwiers L.-H."/>
            <person name="Turgeon B."/>
            <person name="Goodwin S."/>
            <person name="Spatafora J."/>
            <person name="Crous P."/>
            <person name="Grigoriev I."/>
        </authorList>
    </citation>
    <scope>NUCLEOTIDE SEQUENCE</scope>
    <source>
        <strain evidence="14">CBS 122367</strain>
    </source>
</reference>
<keyword evidence="15" id="KW-1185">Reference proteome</keyword>
<keyword evidence="12" id="KW-0175">Coiled coil</keyword>
<comment type="similarity">
    <text evidence="2">Belongs to the tyrosyl-DNA phosphodiesterase family.</text>
</comment>
<feature type="non-terminal residue" evidence="14">
    <location>
        <position position="1"/>
    </location>
</feature>
<dbReference type="InterPro" id="IPR010347">
    <property type="entry name" value="Tdp1"/>
</dbReference>
<evidence type="ECO:0000313" key="14">
    <source>
        <dbReference type="EMBL" id="KAF2684493.1"/>
    </source>
</evidence>
<evidence type="ECO:0000256" key="3">
    <source>
        <dbReference type="ARBA" id="ARBA00022722"/>
    </source>
</evidence>
<dbReference type="CDD" id="cd09123">
    <property type="entry name" value="PLDc_Tdp1_2"/>
    <property type="match status" value="1"/>
</dbReference>
<dbReference type="GO" id="GO:0004527">
    <property type="term" value="F:exonuclease activity"/>
    <property type="evidence" value="ECO:0007669"/>
    <property type="project" value="UniProtKB-KW"/>
</dbReference>
<feature type="binding site" evidence="10">
    <location>
        <position position="379"/>
    </location>
    <ligand>
        <name>substrate</name>
    </ligand>
</feature>
<name>A0A6G1J2Q1_9PLEO</name>
<feature type="compositionally biased region" description="Acidic residues" evidence="13">
    <location>
        <begin position="461"/>
        <end position="471"/>
    </location>
</feature>
<evidence type="ECO:0000256" key="4">
    <source>
        <dbReference type="ARBA" id="ARBA00022763"/>
    </source>
</evidence>
<keyword evidence="7" id="KW-0234">DNA repair</keyword>
<dbReference type="GO" id="GO:0003690">
    <property type="term" value="F:double-stranded DNA binding"/>
    <property type="evidence" value="ECO:0007669"/>
    <property type="project" value="TreeGrafter"/>
</dbReference>
<dbReference type="GO" id="GO:0017005">
    <property type="term" value="F:3'-tyrosyl-DNA phosphodiesterase activity"/>
    <property type="evidence" value="ECO:0007669"/>
    <property type="project" value="TreeGrafter"/>
</dbReference>
<dbReference type="Proteomes" id="UP000799291">
    <property type="component" value="Unassembled WGS sequence"/>
</dbReference>
<dbReference type="EMBL" id="MU005581">
    <property type="protein sequence ID" value="KAF2684493.1"/>
    <property type="molecule type" value="Genomic_DNA"/>
</dbReference>
<feature type="site" description="Interaction with DNA" evidence="11">
    <location>
        <position position="403"/>
    </location>
</feature>
<feature type="compositionally biased region" description="Polar residues" evidence="13">
    <location>
        <begin position="156"/>
        <end position="165"/>
    </location>
</feature>
<feature type="active site" description="Nucleophile" evidence="9">
    <location>
        <position position="106"/>
    </location>
</feature>
<dbReference type="AlphaFoldDB" id="A0A6G1J2Q1"/>
<feature type="region of interest" description="Disordered" evidence="13">
    <location>
        <begin position="453"/>
        <end position="473"/>
    </location>
</feature>
<evidence type="ECO:0000313" key="15">
    <source>
        <dbReference type="Proteomes" id="UP000799291"/>
    </source>
</evidence>
<evidence type="ECO:0000256" key="1">
    <source>
        <dbReference type="ARBA" id="ARBA00004123"/>
    </source>
</evidence>
<feature type="binding site" evidence="10">
    <location>
        <position position="108"/>
    </location>
    <ligand>
        <name>substrate</name>
    </ligand>
</feature>
<evidence type="ECO:0000256" key="9">
    <source>
        <dbReference type="PIRSR" id="PIRSR610347-1"/>
    </source>
</evidence>
<keyword evidence="3" id="KW-0540">Nuclease</keyword>
<keyword evidence="4" id="KW-0227">DNA damage</keyword>
<evidence type="ECO:0000256" key="5">
    <source>
        <dbReference type="ARBA" id="ARBA00022801"/>
    </source>
</evidence>
<dbReference type="SUPFAM" id="SSF56024">
    <property type="entry name" value="Phospholipase D/nuclease"/>
    <property type="match status" value="2"/>
</dbReference>
<feature type="non-terminal residue" evidence="14">
    <location>
        <position position="517"/>
    </location>
</feature>
<dbReference type="PANTHER" id="PTHR12415:SF0">
    <property type="entry name" value="TYROSYL-DNA PHOSPHODIESTERASE 1"/>
    <property type="match status" value="1"/>
</dbReference>
<dbReference type="Pfam" id="PF06087">
    <property type="entry name" value="Tyr-DNA_phospho"/>
    <property type="match status" value="1"/>
</dbReference>
<keyword evidence="6" id="KW-0269">Exonuclease</keyword>
<dbReference type="GO" id="GO:0003697">
    <property type="term" value="F:single-stranded DNA binding"/>
    <property type="evidence" value="ECO:0007669"/>
    <property type="project" value="TreeGrafter"/>
</dbReference>
<accession>A0A6G1J2Q1</accession>
<keyword evidence="8" id="KW-0539">Nucleus</keyword>
<evidence type="ECO:0000256" key="12">
    <source>
        <dbReference type="SAM" id="Coils"/>
    </source>
</evidence>
<evidence type="ECO:0000256" key="10">
    <source>
        <dbReference type="PIRSR" id="PIRSR610347-2"/>
    </source>
</evidence>
<dbReference type="PANTHER" id="PTHR12415">
    <property type="entry name" value="TYROSYL-DNA PHOSPHODIESTERASE 1"/>
    <property type="match status" value="1"/>
</dbReference>
<protein>
    <submittedName>
        <fullName evidence="14">Phospholipase D/nuclease</fullName>
    </submittedName>
</protein>
<evidence type="ECO:0000256" key="6">
    <source>
        <dbReference type="ARBA" id="ARBA00022839"/>
    </source>
</evidence>